<proteinExistence type="inferred from homology"/>
<evidence type="ECO:0000256" key="2">
    <source>
        <dbReference type="ARBA" id="ARBA00022692"/>
    </source>
</evidence>
<accession>A0A1D2J5N4</accession>
<dbReference type="InterPro" id="IPR052337">
    <property type="entry name" value="SAT4-like"/>
</dbReference>
<keyword evidence="3 7" id="KW-1133">Transmembrane helix</keyword>
<dbReference type="VEuPathDB" id="FungiDB:PABG_12004"/>
<feature type="transmembrane region" description="Helical" evidence="7">
    <location>
        <begin position="441"/>
        <end position="460"/>
    </location>
</feature>
<dbReference type="VEuPathDB" id="FungiDB:PABG_12005"/>
<feature type="transmembrane region" description="Helical" evidence="7">
    <location>
        <begin position="307"/>
        <end position="328"/>
    </location>
</feature>
<comment type="subcellular location">
    <subcellularLocation>
        <location evidence="1">Membrane</location>
        <topology evidence="1">Multi-pass membrane protein</topology>
    </subcellularLocation>
</comment>
<evidence type="ECO:0000259" key="8">
    <source>
        <dbReference type="Pfam" id="PF20684"/>
    </source>
</evidence>
<evidence type="ECO:0000256" key="1">
    <source>
        <dbReference type="ARBA" id="ARBA00004141"/>
    </source>
</evidence>
<evidence type="ECO:0000256" key="6">
    <source>
        <dbReference type="SAM" id="MobiDB-lite"/>
    </source>
</evidence>
<dbReference type="GO" id="GO:0016020">
    <property type="term" value="C:membrane"/>
    <property type="evidence" value="ECO:0007669"/>
    <property type="project" value="UniProtKB-SubCell"/>
</dbReference>
<organism evidence="9 10">
    <name type="scientific">Paracoccidioides brasiliensis</name>
    <dbReference type="NCBI Taxonomy" id="121759"/>
    <lineage>
        <taxon>Eukaryota</taxon>
        <taxon>Fungi</taxon>
        <taxon>Dikarya</taxon>
        <taxon>Ascomycota</taxon>
        <taxon>Pezizomycotina</taxon>
        <taxon>Eurotiomycetes</taxon>
        <taxon>Eurotiomycetidae</taxon>
        <taxon>Onygenales</taxon>
        <taxon>Ajellomycetaceae</taxon>
        <taxon>Paracoccidioides</taxon>
    </lineage>
</organism>
<evidence type="ECO:0000256" key="5">
    <source>
        <dbReference type="ARBA" id="ARBA00038359"/>
    </source>
</evidence>
<comment type="similarity">
    <text evidence="5">Belongs to the SAT4 family.</text>
</comment>
<evidence type="ECO:0000256" key="7">
    <source>
        <dbReference type="SAM" id="Phobius"/>
    </source>
</evidence>
<protein>
    <recommendedName>
        <fullName evidence="8">Rhodopsin domain-containing protein</fullName>
    </recommendedName>
</protein>
<dbReference type="Proteomes" id="UP000242814">
    <property type="component" value="Unassembled WGS sequence"/>
</dbReference>
<dbReference type="InterPro" id="IPR049326">
    <property type="entry name" value="Rhodopsin_dom_fungi"/>
</dbReference>
<dbReference type="AlphaFoldDB" id="A0A1D2J5N4"/>
<gene>
    <name evidence="9" type="ORF">ACO22_07135</name>
</gene>
<evidence type="ECO:0000256" key="4">
    <source>
        <dbReference type="ARBA" id="ARBA00023136"/>
    </source>
</evidence>
<dbReference type="PANTHER" id="PTHR33048:SF96">
    <property type="entry name" value="INTEGRAL MEMBRANE PROTEIN"/>
    <property type="match status" value="1"/>
</dbReference>
<sequence length="641" mass="70818">MNVALRWAGVKAPIGNLGKPRLFSKCQMLSTSSTSENLHDETTGQRSIVMGSAEWEINPHAYQPKSEEWIEQELKTGGEFFQNNSPGDRADITENRMDIGGPVRSCTSGNSELPGFCSTCKLVTILQCLSFSRLLELLANNMISITISQMLPTQELIRSSNHFRPNAPGAQTPAAFPFGIWGTLSLPGSIPSPYSTRSWADRRSIIPSGGLLWRAQVADLLVSIESIFWRLHLTAVFWPIDSLLQQSLAARLHGEVNEAEPGFRGVDAASPAEFHEVAISLLVASWLIVAFRCYVRAKLTRWGLDDIFVIAVLLIFTGCASCLMKAASMGLGKRIVKISFCLSLLRVVIGRGYIYTIYAVGTVTAIFTTFYFFFALFSCWPVEFVWEQIRNPNSGGTCRQYHKVVAGSYAHGSIVCVGDLILAIVPALMIRKLQLNSRTKLSAGLLLGFGSVASVATIARLTYVKYGYDQKDFLYTNTEIMIWSMVEIGVSIIAISAVTLKPLLMKYKIFFHSQDSNARSPHDRGRIYRNGGGDFTYTIGSGPPRKSHYSRQHRSSAHGKISASRLRPDNTVAKGRSSSEENIWISKGDGQTIPSRDGVDDDLELIPRGQIQKVVEFSTSRVAAELDKHSTPAPEHRYEQA</sequence>
<keyword evidence="2 7" id="KW-0812">Transmembrane</keyword>
<dbReference type="PANTHER" id="PTHR33048">
    <property type="entry name" value="PTH11-LIKE INTEGRAL MEMBRANE PROTEIN (AFU_ORTHOLOGUE AFUA_5G11245)"/>
    <property type="match status" value="1"/>
</dbReference>
<reference evidence="9 10" key="1">
    <citation type="submission" date="2016-06" db="EMBL/GenBank/DDBJ databases">
        <authorList>
            <person name="Kjaerup R.B."/>
            <person name="Dalgaard T.S."/>
            <person name="Juul-Madsen H.R."/>
        </authorList>
    </citation>
    <scope>NUCLEOTIDE SEQUENCE [LARGE SCALE GENOMIC DNA]</scope>
    <source>
        <strain evidence="9 10">Pb300</strain>
    </source>
</reference>
<feature type="domain" description="Rhodopsin" evidence="8">
    <location>
        <begin position="335"/>
        <end position="505"/>
    </location>
</feature>
<feature type="compositionally biased region" description="Basic residues" evidence="6">
    <location>
        <begin position="545"/>
        <end position="557"/>
    </location>
</feature>
<dbReference type="Pfam" id="PF20684">
    <property type="entry name" value="Fung_rhodopsin"/>
    <property type="match status" value="1"/>
</dbReference>
<feature type="transmembrane region" description="Helical" evidence="7">
    <location>
        <begin position="480"/>
        <end position="500"/>
    </location>
</feature>
<comment type="caution">
    <text evidence="9">The sequence shown here is derived from an EMBL/GenBank/DDBJ whole genome shotgun (WGS) entry which is preliminary data.</text>
</comment>
<evidence type="ECO:0000313" key="10">
    <source>
        <dbReference type="Proteomes" id="UP000242814"/>
    </source>
</evidence>
<dbReference type="EMBL" id="LZYO01000463">
    <property type="protein sequence ID" value="ODH13555.1"/>
    <property type="molecule type" value="Genomic_DNA"/>
</dbReference>
<keyword evidence="4 7" id="KW-0472">Membrane</keyword>
<dbReference type="VEuPathDB" id="FungiDB:PADG_11914"/>
<feature type="region of interest" description="Disordered" evidence="6">
    <location>
        <begin position="535"/>
        <end position="597"/>
    </location>
</feature>
<feature type="transmembrane region" description="Helical" evidence="7">
    <location>
        <begin position="409"/>
        <end position="429"/>
    </location>
</feature>
<name>A0A1D2J5N4_PARBR</name>
<evidence type="ECO:0000256" key="3">
    <source>
        <dbReference type="ARBA" id="ARBA00022989"/>
    </source>
</evidence>
<evidence type="ECO:0000313" key="9">
    <source>
        <dbReference type="EMBL" id="ODH13555.1"/>
    </source>
</evidence>
<feature type="transmembrane region" description="Helical" evidence="7">
    <location>
        <begin position="356"/>
        <end position="377"/>
    </location>
</feature>